<proteinExistence type="predicted"/>
<dbReference type="RefSeq" id="WP_159443415.1">
    <property type="nucleotide sequence ID" value="NZ_FUWW01000012.1"/>
</dbReference>
<keyword evidence="3" id="KW-1185">Reference proteome</keyword>
<organism evidence="2 3">
    <name type="scientific">Eubacterium coprostanoligenes</name>
    <dbReference type="NCBI Taxonomy" id="290054"/>
    <lineage>
        <taxon>Bacteria</taxon>
        <taxon>Bacillati</taxon>
        <taxon>Bacillota</taxon>
        <taxon>Clostridia</taxon>
        <taxon>Eubacteriales</taxon>
        <taxon>Eubacteriaceae</taxon>
        <taxon>Eubacterium</taxon>
    </lineage>
</organism>
<dbReference type="InterPro" id="IPR027417">
    <property type="entry name" value="P-loop_NTPase"/>
</dbReference>
<dbReference type="GO" id="GO:0009898">
    <property type="term" value="C:cytoplasmic side of plasma membrane"/>
    <property type="evidence" value="ECO:0007669"/>
    <property type="project" value="TreeGrafter"/>
</dbReference>
<dbReference type="InterPro" id="IPR025669">
    <property type="entry name" value="AAA_dom"/>
</dbReference>
<dbReference type="AlphaFoldDB" id="A0A1T4MBX8"/>
<accession>A0A1T4MBX8</accession>
<dbReference type="EMBL" id="FUWW01000012">
    <property type="protein sequence ID" value="SJZ64375.1"/>
    <property type="molecule type" value="Genomic_DNA"/>
</dbReference>
<dbReference type="GO" id="GO:0051782">
    <property type="term" value="P:negative regulation of cell division"/>
    <property type="evidence" value="ECO:0007669"/>
    <property type="project" value="TreeGrafter"/>
</dbReference>
<feature type="domain" description="AAA" evidence="1">
    <location>
        <begin position="143"/>
        <end position="307"/>
    </location>
</feature>
<sequence length="401" mass="44307">MADLINIVVCAEQTEIKVNIKNKIDPEKLEIIGYSEFNNEAKTRILGYSPDVVIFATESENIDEKFFDFIEDMELASNGCSPVIMTDEVTVDLVNAAARYGVRQVMSLDILTEELTKNLEGVINSERKLSKKINVERKTRSHVYSFFSGKGGVGKTTISTNLAVNLASRGKKTLLVDLDLQFGDSDMALDLNPTETIVDVVRDTLGISIDNLTNCTVTHASGLSVLASPSSPELAEYVQSGHVKAIIDVARNYYEYIILDCGCNLTDPVITALESSDTIFMVNDVNILSLKRAKLCQNVLYQINQSDKVKLIINKNTKKNNVKISDYENILNMDAYAIFSSDLKTINDSLNSGQPAVSYKPRAAFSKELNAFTEKVILEREGKEGLAKAKGKEKKKGLFAK</sequence>
<dbReference type="STRING" id="290054.SAMN02745114_01212"/>
<dbReference type="GO" id="GO:0005524">
    <property type="term" value="F:ATP binding"/>
    <property type="evidence" value="ECO:0007669"/>
    <property type="project" value="TreeGrafter"/>
</dbReference>
<dbReference type="InterPro" id="IPR050625">
    <property type="entry name" value="ParA/MinD_ATPase"/>
</dbReference>
<evidence type="ECO:0000259" key="1">
    <source>
        <dbReference type="Pfam" id="PF13614"/>
    </source>
</evidence>
<dbReference type="GO" id="GO:0016887">
    <property type="term" value="F:ATP hydrolysis activity"/>
    <property type="evidence" value="ECO:0007669"/>
    <property type="project" value="TreeGrafter"/>
</dbReference>
<dbReference type="Gene3D" id="3.40.50.300">
    <property type="entry name" value="P-loop containing nucleotide triphosphate hydrolases"/>
    <property type="match status" value="1"/>
</dbReference>
<dbReference type="Pfam" id="PF13614">
    <property type="entry name" value="AAA_31"/>
    <property type="match status" value="1"/>
</dbReference>
<dbReference type="GO" id="GO:0005829">
    <property type="term" value="C:cytosol"/>
    <property type="evidence" value="ECO:0007669"/>
    <property type="project" value="TreeGrafter"/>
</dbReference>
<dbReference type="PANTHER" id="PTHR43384:SF13">
    <property type="entry name" value="SLR0110 PROTEIN"/>
    <property type="match status" value="1"/>
</dbReference>
<protein>
    <submittedName>
        <fullName evidence="2">Pilus assembly protein CpaE</fullName>
    </submittedName>
</protein>
<name>A0A1T4MBX8_9FIRM</name>
<dbReference type="Proteomes" id="UP000190657">
    <property type="component" value="Unassembled WGS sequence"/>
</dbReference>
<evidence type="ECO:0000313" key="3">
    <source>
        <dbReference type="Proteomes" id="UP000190657"/>
    </source>
</evidence>
<dbReference type="PANTHER" id="PTHR43384">
    <property type="entry name" value="SEPTUM SITE-DETERMINING PROTEIN MIND HOMOLOG, CHLOROPLASTIC-RELATED"/>
    <property type="match status" value="1"/>
</dbReference>
<dbReference type="SUPFAM" id="SSF52540">
    <property type="entry name" value="P-loop containing nucleoside triphosphate hydrolases"/>
    <property type="match status" value="1"/>
</dbReference>
<dbReference type="OrthoDB" id="9794577at2"/>
<reference evidence="2 3" key="1">
    <citation type="submission" date="2017-02" db="EMBL/GenBank/DDBJ databases">
        <authorList>
            <person name="Peterson S.W."/>
        </authorList>
    </citation>
    <scope>NUCLEOTIDE SEQUENCE [LARGE SCALE GENOMIC DNA]</scope>
    <source>
        <strain evidence="2 3">ATCC 51222</strain>
    </source>
</reference>
<evidence type="ECO:0000313" key="2">
    <source>
        <dbReference type="EMBL" id="SJZ64375.1"/>
    </source>
</evidence>
<gene>
    <name evidence="2" type="ORF">SAMN02745114_01212</name>
</gene>